<gene>
    <name evidence="3" type="ORF">S06H3_12642</name>
</gene>
<evidence type="ECO:0000259" key="2">
    <source>
        <dbReference type="Pfam" id="PF02737"/>
    </source>
</evidence>
<dbReference type="FunFam" id="3.40.50.720:FF:000009">
    <property type="entry name" value="Fatty oxidation complex, alpha subunit"/>
    <property type="match status" value="1"/>
</dbReference>
<protein>
    <recommendedName>
        <fullName evidence="2">3-hydroxyacyl-CoA dehydrogenase NAD binding domain-containing protein</fullName>
    </recommendedName>
</protein>
<name>X1LTR0_9ZZZZ</name>
<proteinExistence type="predicted"/>
<dbReference type="PANTHER" id="PTHR48075:SF5">
    <property type="entry name" value="3-HYDROXYBUTYRYL-COA DEHYDROGENASE"/>
    <property type="match status" value="1"/>
</dbReference>
<dbReference type="SUPFAM" id="SSF51735">
    <property type="entry name" value="NAD(P)-binding Rossmann-fold domains"/>
    <property type="match status" value="1"/>
</dbReference>
<keyword evidence="1" id="KW-0560">Oxidoreductase</keyword>
<dbReference type="GO" id="GO:0016491">
    <property type="term" value="F:oxidoreductase activity"/>
    <property type="evidence" value="ECO:0007669"/>
    <property type="project" value="UniProtKB-KW"/>
</dbReference>
<feature type="domain" description="3-hydroxyacyl-CoA dehydrogenase NAD binding" evidence="2">
    <location>
        <begin position="6"/>
        <end position="183"/>
    </location>
</feature>
<comment type="caution">
    <text evidence="3">The sequence shown here is derived from an EMBL/GenBank/DDBJ whole genome shotgun (WGS) entry which is preliminary data.</text>
</comment>
<dbReference type="Gene3D" id="3.40.50.720">
    <property type="entry name" value="NAD(P)-binding Rossmann-like Domain"/>
    <property type="match status" value="1"/>
</dbReference>
<organism evidence="3">
    <name type="scientific">marine sediment metagenome</name>
    <dbReference type="NCBI Taxonomy" id="412755"/>
    <lineage>
        <taxon>unclassified sequences</taxon>
        <taxon>metagenomes</taxon>
        <taxon>ecological metagenomes</taxon>
    </lineage>
</organism>
<dbReference type="AlphaFoldDB" id="X1LTR0"/>
<dbReference type="GO" id="GO:0070403">
    <property type="term" value="F:NAD+ binding"/>
    <property type="evidence" value="ECO:0007669"/>
    <property type="project" value="InterPro"/>
</dbReference>
<reference evidence="3" key="1">
    <citation type="journal article" date="2014" name="Front. Microbiol.">
        <title>High frequency of phylogenetically diverse reductive dehalogenase-homologous genes in deep subseafloor sedimentary metagenomes.</title>
        <authorList>
            <person name="Kawai M."/>
            <person name="Futagami T."/>
            <person name="Toyoda A."/>
            <person name="Takaki Y."/>
            <person name="Nishi S."/>
            <person name="Hori S."/>
            <person name="Arai W."/>
            <person name="Tsubouchi T."/>
            <person name="Morono Y."/>
            <person name="Uchiyama I."/>
            <person name="Ito T."/>
            <person name="Fujiyama A."/>
            <person name="Inagaki F."/>
            <person name="Takami H."/>
        </authorList>
    </citation>
    <scope>NUCLEOTIDE SEQUENCE</scope>
    <source>
        <strain evidence="3">Expedition CK06-06</strain>
    </source>
</reference>
<dbReference type="EMBL" id="BARV01006183">
    <property type="protein sequence ID" value="GAI09206.1"/>
    <property type="molecule type" value="Genomic_DNA"/>
</dbReference>
<accession>X1LTR0</accession>
<evidence type="ECO:0000313" key="3">
    <source>
        <dbReference type="EMBL" id="GAI09206.1"/>
    </source>
</evidence>
<sequence>MEIKRVGVVGCGTMGAGITQVCAQSGYQVVVSEINNELLNKGLASINSFLSKGVDKGKLSQPDKESTLSRIKGTTSTKDFSDCDLVIEAAVENMDLKKKIFAEVDKICPKHAILATNTSCLSIVDMAMVTSRPDKVLGLHFWNPAPLMKLLEVVKTVATSDETLEMGKSFGESLGKTIIVAPDIPGFIVNRLQIPFRLDAIRMLEAGIATKE</sequence>
<evidence type="ECO:0000256" key="1">
    <source>
        <dbReference type="ARBA" id="ARBA00023002"/>
    </source>
</evidence>
<dbReference type="InterPro" id="IPR006176">
    <property type="entry name" value="3-OHacyl-CoA_DH_NAD-bd"/>
</dbReference>
<dbReference type="GO" id="GO:0006631">
    <property type="term" value="P:fatty acid metabolic process"/>
    <property type="evidence" value="ECO:0007669"/>
    <property type="project" value="InterPro"/>
</dbReference>
<dbReference type="Pfam" id="PF02737">
    <property type="entry name" value="3HCDH_N"/>
    <property type="match status" value="1"/>
</dbReference>
<feature type="non-terminal residue" evidence="3">
    <location>
        <position position="212"/>
    </location>
</feature>
<dbReference type="InterPro" id="IPR036291">
    <property type="entry name" value="NAD(P)-bd_dom_sf"/>
</dbReference>
<dbReference type="PANTHER" id="PTHR48075">
    <property type="entry name" value="3-HYDROXYACYL-COA DEHYDROGENASE FAMILY PROTEIN"/>
    <property type="match status" value="1"/>
</dbReference>